<reference evidence="2 3" key="1">
    <citation type="submission" date="2018-02" db="EMBL/GenBank/DDBJ databases">
        <title>The genomes of Aspergillus section Nigri reveals drivers in fungal speciation.</title>
        <authorList>
            <consortium name="DOE Joint Genome Institute"/>
            <person name="Vesth T.C."/>
            <person name="Nybo J."/>
            <person name="Theobald S."/>
            <person name="Brandl J."/>
            <person name="Frisvad J.C."/>
            <person name="Nielsen K.F."/>
            <person name="Lyhne E.K."/>
            <person name="Kogle M.E."/>
            <person name="Kuo A."/>
            <person name="Riley R."/>
            <person name="Clum A."/>
            <person name="Nolan M."/>
            <person name="Lipzen A."/>
            <person name="Salamov A."/>
            <person name="Henrissat B."/>
            <person name="Wiebenga A."/>
            <person name="De vries R.P."/>
            <person name="Grigoriev I.V."/>
            <person name="Mortensen U.H."/>
            <person name="Andersen M.R."/>
            <person name="Baker S.E."/>
        </authorList>
    </citation>
    <scope>NUCLEOTIDE SEQUENCE [LARGE SCALE GENOMIC DNA]</scope>
    <source>
        <strain evidence="2 3">CBS 112811</strain>
    </source>
</reference>
<sequence>MPESQNMNASRRLFTELAFCYPSFLVPHLSDGSRECLTCIFMGMLLILMFIWGLTKIFAPLINEPNCVFYNQNDGGQLLKALYERRGHFKIIFG</sequence>
<dbReference type="EMBL" id="KZ825067">
    <property type="protein sequence ID" value="RAH55759.1"/>
    <property type="molecule type" value="Genomic_DNA"/>
</dbReference>
<keyword evidence="1" id="KW-0472">Membrane</keyword>
<keyword evidence="1" id="KW-1133">Transmembrane helix</keyword>
<evidence type="ECO:0000313" key="2">
    <source>
        <dbReference type="EMBL" id="RAH55759.1"/>
    </source>
</evidence>
<proteinExistence type="predicted"/>
<evidence type="ECO:0000256" key="1">
    <source>
        <dbReference type="SAM" id="Phobius"/>
    </source>
</evidence>
<keyword evidence="1" id="KW-0812">Transmembrane</keyword>
<protein>
    <submittedName>
        <fullName evidence="2">Uncharacterized protein</fullName>
    </submittedName>
</protein>
<dbReference type="RefSeq" id="XP_025513681.1">
    <property type="nucleotide sequence ID" value="XM_025660499.1"/>
</dbReference>
<evidence type="ECO:0000313" key="3">
    <source>
        <dbReference type="Proteomes" id="UP000249526"/>
    </source>
</evidence>
<feature type="transmembrane region" description="Helical" evidence="1">
    <location>
        <begin position="36"/>
        <end position="55"/>
    </location>
</feature>
<dbReference type="Proteomes" id="UP000249526">
    <property type="component" value="Unassembled WGS sequence"/>
</dbReference>
<keyword evidence="3" id="KW-1185">Reference proteome</keyword>
<gene>
    <name evidence="2" type="ORF">BO85DRAFT_451014</name>
</gene>
<dbReference type="GeneID" id="37163901"/>
<name>A0A8G1VJL5_9EURO</name>
<dbReference type="AlphaFoldDB" id="A0A8G1VJL5"/>
<accession>A0A8G1VJL5</accession>
<organism evidence="2 3">
    <name type="scientific">Aspergillus piperis CBS 112811</name>
    <dbReference type="NCBI Taxonomy" id="1448313"/>
    <lineage>
        <taxon>Eukaryota</taxon>
        <taxon>Fungi</taxon>
        <taxon>Dikarya</taxon>
        <taxon>Ascomycota</taxon>
        <taxon>Pezizomycotina</taxon>
        <taxon>Eurotiomycetes</taxon>
        <taxon>Eurotiomycetidae</taxon>
        <taxon>Eurotiales</taxon>
        <taxon>Aspergillaceae</taxon>
        <taxon>Aspergillus</taxon>
        <taxon>Aspergillus subgen. Circumdati</taxon>
    </lineage>
</organism>